<reference evidence="2" key="1">
    <citation type="submission" date="2022-07" db="EMBL/GenBank/DDBJ databases">
        <title>Pseudomonas agronomica sp. nov.: a novel bacterium with biotechnological application in the synthesis of biofertilizers from valorized agricultural residues.</title>
        <authorList>
            <person name="Robas M."/>
            <person name="Fernandez V.M."/>
            <person name="Luna L."/>
            <person name="Provanza A."/>
            <person name="Jimenez P.A."/>
        </authorList>
    </citation>
    <scope>NUCLEOTIDE SEQUENCE</scope>
    <source>
        <strain evidence="2">SAICEU22T</strain>
    </source>
</reference>
<dbReference type="InterPro" id="IPR037523">
    <property type="entry name" value="VOC_core"/>
</dbReference>
<dbReference type="PANTHER" id="PTHR35006:SF1">
    <property type="entry name" value="BLL2941 PROTEIN"/>
    <property type="match status" value="1"/>
</dbReference>
<feature type="domain" description="VOC" evidence="1">
    <location>
        <begin position="1"/>
        <end position="129"/>
    </location>
</feature>
<dbReference type="PROSITE" id="PS51819">
    <property type="entry name" value="VOC"/>
    <property type="match status" value="1"/>
</dbReference>
<dbReference type="Gene3D" id="3.10.180.10">
    <property type="entry name" value="2,3-Dihydroxybiphenyl 1,2-Dioxygenase, domain 1"/>
    <property type="match status" value="1"/>
</dbReference>
<dbReference type="PANTHER" id="PTHR35006">
    <property type="entry name" value="GLYOXALASE FAMILY PROTEIN (AFU_ORTHOLOGUE AFUA_5G14830)"/>
    <property type="match status" value="1"/>
</dbReference>
<dbReference type="EMBL" id="JAOSHO010000071">
    <property type="protein sequence ID" value="MCW1244399.1"/>
    <property type="molecule type" value="Genomic_DNA"/>
</dbReference>
<evidence type="ECO:0000259" key="1">
    <source>
        <dbReference type="PROSITE" id="PS51819"/>
    </source>
</evidence>
<dbReference type="SUPFAM" id="SSF54593">
    <property type="entry name" value="Glyoxalase/Bleomycin resistance protein/Dihydroxybiphenyl dioxygenase"/>
    <property type="match status" value="1"/>
</dbReference>
<dbReference type="Proteomes" id="UP001061999">
    <property type="component" value="Unassembled WGS sequence"/>
</dbReference>
<sequence length="135" mass="14049">MFSHVTVGTNDLERAGAFYDAILAPLGLKRRVVVPDGGPAALCWVTAEAPLPRFYVYIPANGEPSSIGNGSMVAFLASSDNAVALAHAAGLAHGGTDKGAPGPRPHYGDGYFGAYLLDPDGNKVHIVHRADLLQP</sequence>
<dbReference type="CDD" id="cd07262">
    <property type="entry name" value="VOC_like"/>
    <property type="match status" value="1"/>
</dbReference>
<dbReference type="InterPro" id="IPR004360">
    <property type="entry name" value="Glyas_Fos-R_dOase_dom"/>
</dbReference>
<proteinExistence type="predicted"/>
<dbReference type="Pfam" id="PF00903">
    <property type="entry name" value="Glyoxalase"/>
    <property type="match status" value="1"/>
</dbReference>
<evidence type="ECO:0000313" key="3">
    <source>
        <dbReference type="Proteomes" id="UP001061999"/>
    </source>
</evidence>
<keyword evidence="3" id="KW-1185">Reference proteome</keyword>
<name>A0ABT3F5N0_9PSED</name>
<evidence type="ECO:0000313" key="2">
    <source>
        <dbReference type="EMBL" id="MCW1244399.1"/>
    </source>
</evidence>
<gene>
    <name evidence="2" type="ORF">OC610_08270</name>
</gene>
<protein>
    <submittedName>
        <fullName evidence="2">VOC family protein</fullName>
    </submittedName>
</protein>
<comment type="caution">
    <text evidence="2">The sequence shown here is derived from an EMBL/GenBank/DDBJ whole genome shotgun (WGS) entry which is preliminary data.</text>
</comment>
<dbReference type="InterPro" id="IPR029068">
    <property type="entry name" value="Glyas_Bleomycin-R_OHBP_Dase"/>
</dbReference>
<dbReference type="RefSeq" id="WP_264427383.1">
    <property type="nucleotide sequence ID" value="NZ_JAOSHO010000071.1"/>
</dbReference>
<accession>A0ABT3F5N0</accession>
<organism evidence="2 3">
    <name type="scientific">Pseudomonas agronomica</name>
    <dbReference type="NCBI Taxonomy" id="2979328"/>
    <lineage>
        <taxon>Bacteria</taxon>
        <taxon>Pseudomonadati</taxon>
        <taxon>Pseudomonadota</taxon>
        <taxon>Gammaproteobacteria</taxon>
        <taxon>Pseudomonadales</taxon>
        <taxon>Pseudomonadaceae</taxon>
        <taxon>Pseudomonas</taxon>
    </lineage>
</organism>